<dbReference type="Proteomes" id="UP000046680">
    <property type="component" value="Unassembled WGS sequence"/>
</dbReference>
<dbReference type="EMBL" id="CGCX01001192">
    <property type="protein sequence ID" value="CFR90380.1"/>
    <property type="molecule type" value="Genomic_DNA"/>
</dbReference>
<evidence type="ECO:0000313" key="7">
    <source>
        <dbReference type="Proteomes" id="UP000039021"/>
    </source>
</evidence>
<dbReference type="AlphaFoldDB" id="A0A655FF89"/>
<keyword evidence="1" id="KW-1133">Transmembrane helix</keyword>
<keyword evidence="1" id="KW-0472">Membrane</keyword>
<proteinExistence type="predicted"/>
<accession>A0A655FF89</accession>
<dbReference type="Proteomes" id="UP000039217">
    <property type="component" value="Unassembled WGS sequence"/>
</dbReference>
<sequence>MPITAAVWVTLLPLSAMARAMPKSITFTALVALIMMFAGLTSRWMIPF</sequence>
<evidence type="ECO:0000313" key="11">
    <source>
        <dbReference type="Proteomes" id="UP000048948"/>
    </source>
</evidence>
<name>A0A655FF89_MYCTX</name>
<evidence type="ECO:0000256" key="1">
    <source>
        <dbReference type="SAM" id="Phobius"/>
    </source>
</evidence>
<keyword evidence="1" id="KW-0812">Transmembrane</keyword>
<feature type="transmembrane region" description="Helical" evidence="1">
    <location>
        <begin position="28"/>
        <end position="46"/>
    </location>
</feature>
<dbReference type="Proteomes" id="UP000039021">
    <property type="component" value="Unassembled WGS sequence"/>
</dbReference>
<evidence type="ECO:0000313" key="5">
    <source>
        <dbReference type="EMBL" id="CNV63521.1"/>
    </source>
</evidence>
<evidence type="ECO:0000313" key="9">
    <source>
        <dbReference type="Proteomes" id="UP000046680"/>
    </source>
</evidence>
<evidence type="ECO:0000313" key="4">
    <source>
        <dbReference type="EMBL" id="CKU89959.1"/>
    </source>
</evidence>
<reference evidence="7 8" key="2">
    <citation type="submission" date="2015-03" db="EMBL/GenBank/DDBJ databases">
        <authorList>
            <consortium name="Pathogen Informatics"/>
        </authorList>
    </citation>
    <scope>NUCLEOTIDE SEQUENCE [LARGE SCALE GENOMIC DNA]</scope>
    <source>
        <strain evidence="4 11">Bir 172</strain>
        <strain evidence="3 9">C09601061</strain>
        <strain evidence="5 8">D00501624</strain>
        <strain evidence="2 10">G09901357</strain>
        <strain evidence="7">N09902308</strain>
    </source>
</reference>
<gene>
    <name evidence="3" type="ORF">ERS007657_02835</name>
    <name evidence="5" type="ORF">ERS007661_02846</name>
    <name evidence="2" type="ORF">ERS007681_03549</name>
    <name evidence="6" type="ORF">ERS007739_01933</name>
    <name evidence="4" type="ORF">ERS027646_04984</name>
</gene>
<evidence type="ECO:0000313" key="3">
    <source>
        <dbReference type="EMBL" id="CFR90380.1"/>
    </source>
</evidence>
<organism evidence="5 8">
    <name type="scientific">Mycobacterium tuberculosis</name>
    <dbReference type="NCBI Taxonomy" id="1773"/>
    <lineage>
        <taxon>Bacteria</taxon>
        <taxon>Bacillati</taxon>
        <taxon>Actinomycetota</taxon>
        <taxon>Actinomycetes</taxon>
        <taxon>Mycobacteriales</taxon>
        <taxon>Mycobacteriaceae</taxon>
        <taxon>Mycobacterium</taxon>
        <taxon>Mycobacterium tuberculosis complex</taxon>
    </lineage>
</organism>
<evidence type="ECO:0000313" key="8">
    <source>
        <dbReference type="Proteomes" id="UP000039217"/>
    </source>
</evidence>
<protein>
    <submittedName>
        <fullName evidence="5">Uncharacterized protein</fullName>
    </submittedName>
</protein>
<evidence type="ECO:0000313" key="2">
    <source>
        <dbReference type="EMBL" id="CFE44066.1"/>
    </source>
</evidence>
<dbReference type="Proteomes" id="UP000048289">
    <property type="component" value="Unassembled WGS sequence"/>
</dbReference>
<reference evidence="6" key="1">
    <citation type="submission" date="2015-03" db="EMBL/GenBank/DDBJ databases">
        <authorList>
            <consortium name="Pathogen Informatics"/>
            <person name="Murphy D."/>
        </authorList>
    </citation>
    <scope>NUCLEOTIDE SEQUENCE</scope>
    <source>
        <strain evidence="6">N09902308</strain>
    </source>
</reference>
<evidence type="ECO:0000313" key="6">
    <source>
        <dbReference type="EMBL" id="COX95903.1"/>
    </source>
</evidence>
<dbReference type="Proteomes" id="UP000048948">
    <property type="component" value="Unassembled WGS sequence"/>
</dbReference>
<dbReference type="EMBL" id="CSBK01000820">
    <property type="protein sequence ID" value="COX95903.1"/>
    <property type="molecule type" value="Genomic_DNA"/>
</dbReference>
<dbReference type="AntiFam" id="ANF00109">
    <property type="entry name" value="Shadow ORF (opposite afsK)"/>
</dbReference>
<dbReference type="EMBL" id="CQQC01001095">
    <property type="protein sequence ID" value="CNV63521.1"/>
    <property type="molecule type" value="Genomic_DNA"/>
</dbReference>
<evidence type="ECO:0000313" key="10">
    <source>
        <dbReference type="Proteomes" id="UP000048289"/>
    </source>
</evidence>
<dbReference type="EMBL" id="CFOE01000632">
    <property type="protein sequence ID" value="CFE44066.1"/>
    <property type="molecule type" value="Genomic_DNA"/>
</dbReference>
<dbReference type="EMBL" id="CNGE01002314">
    <property type="protein sequence ID" value="CKU89959.1"/>
    <property type="molecule type" value="Genomic_DNA"/>
</dbReference>